<evidence type="ECO:0000256" key="13">
    <source>
        <dbReference type="ARBA" id="ARBA00023157"/>
    </source>
</evidence>
<dbReference type="OrthoDB" id="345021at2"/>
<keyword evidence="4" id="KW-0808">Transferase</keyword>
<keyword evidence="7" id="KW-0547">Nucleotide-binding</keyword>
<evidence type="ECO:0000256" key="2">
    <source>
        <dbReference type="ARBA" id="ARBA00011902"/>
    </source>
</evidence>
<comment type="caution">
    <text evidence="19">The sequence shown here is derived from an EMBL/GenBank/DDBJ whole genome shotgun (WGS) entry which is preliminary data.</text>
</comment>
<evidence type="ECO:0000313" key="19">
    <source>
        <dbReference type="EMBL" id="TXL60876.1"/>
    </source>
</evidence>
<dbReference type="GO" id="GO:0004714">
    <property type="term" value="F:transmembrane receptor protein tyrosine kinase activity"/>
    <property type="evidence" value="ECO:0007669"/>
    <property type="project" value="UniProtKB-EC"/>
</dbReference>
<evidence type="ECO:0000256" key="14">
    <source>
        <dbReference type="ARBA" id="ARBA00023170"/>
    </source>
</evidence>
<proteinExistence type="predicted"/>
<gene>
    <name evidence="19" type="ORF">FHP06_10675</name>
</gene>
<sequence>MYVPTSTNSDSVGGHMPMLGGRLRRGLHLVTAASATVALPAALLVATAAPASSATINLSFSLTGGEQHFTVPLGVTSLQVVATGGHGDSNTSASPGRAATVTGTVAVNPGDYVSVWVGGNGDSGSGNASFNGGGRGGNGAARGGGASDVRVGSSNLTSRVLVAAGGGGGGAFDAPGGNAGADGSSSAALGCTGGKKGTASAGGAGGTNAPAGALGKGGDGGSNSYGTYWGGGGGGGLYGGGGGGASETGGCGAGGGGGSNLVPAGGSSSLAAANATPSVTITYEVDETQPPTVSNVMLDRDVVVPGPTVVLTADAADSVGVASAYYTIDGGPEVAMNAEDGSFDEPYESLTANVDTGSLTPGPHEFCVVATDTTGNDSDGTSCKTLSVQAADPNAVTVSNVQVSESTVTQGEYVDLSATVAHTPGADVAGARYSIDGEPAEEMYATDGDFNEESEPVETSFWSGNLDDGSHTACVIGYDAVGNTSDGKDCVTFTVVVPDTDPPEVSDITFVPDTVVQGAPIVVTATLADRSGVDAAHFSVDGNDDVAMDAVDGTFDENTEEVTGTIDTSSISPGEYSVCVDGVDGEGNEGYGYDCEWIKILDPSTGALVVQDAKVLPDPLPATATGKFTATVMSTDGANITGGTWSLHGSSGTLTAVDGAFDESTEEVTADVDPADVYDWGEYFYFRVSNDAGAQTGVEDNYVWIYRAEADSSDPTVSDLSASPSPVTIGSDVTLSATVTDDGGVAAATYRLDGGSPVTMTPDDGEYLGTTEDVTSTIATSSLSEGSHTVCVTATDSSDNTSDGEDCASFLVELAPDTTDPTVSDVAATPDHPTVGDDVTLTATVSDDRDVASATYSLDGAAPEPMDAADGSFGGAEEDVTATVSTRDLEPGEHTLCVTASDSADNASDGEDCTTITVEAENTDPEGVEVTDVVASPNPVAAGNIVTVTATADSSGGSALDAATFAIDGSDPTDMGAADGDFDEATEDISGTFDTTAMAPGDHELCVVGTNANGTSNAADDTCITFTVLPANYLPPVASAVVVVPNPVILGTDIQVSGLAGAFGAPLASATYAIDGGTAQPMQASDGAFDSPEEGVIVQASTSGLGVRDHEVCITVHDVLGGTSDGTACETFTILAPPDTTDPTVADVIATPDEPTVGDDVTLTATVQDDREVSGATYVLDSDNPVDMDAADGAFGDGTEGVTATISTSALAIGTHQVCVIGVDAAANTSDGEDCTTFTVLAPDTTAPTITSLTVTPNPVTQGDDATVSATADDARSVASVGYSLDGGDWEPMGSANRGLMAALASPLAATRTLSAVIDTSSLSVGDHEVCVTATDAAGNASDGEDCTTFAVAAVPPGGDDGGSGSGGSGGSDDGSSGGDDSVLPDTGASTPASWSGPAGLLALLLGAAMVAFARRRTPVRIANPSTEPWRLPRRD</sequence>
<evidence type="ECO:0000256" key="17">
    <source>
        <dbReference type="SAM" id="Phobius"/>
    </source>
</evidence>
<evidence type="ECO:0000313" key="20">
    <source>
        <dbReference type="Proteomes" id="UP000321571"/>
    </source>
</evidence>
<dbReference type="NCBIfam" id="TIGR01167">
    <property type="entry name" value="LPXTG_anchor"/>
    <property type="match status" value="1"/>
</dbReference>
<dbReference type="Pfam" id="PF12810">
    <property type="entry name" value="ALK_LTK_GRD"/>
    <property type="match status" value="1"/>
</dbReference>
<dbReference type="EC" id="2.7.10.1" evidence="2"/>
<keyword evidence="13" id="KW-1015">Disulfide bond</keyword>
<evidence type="ECO:0000256" key="16">
    <source>
        <dbReference type="SAM" id="MobiDB-lite"/>
    </source>
</evidence>
<keyword evidence="9" id="KW-0067">ATP-binding</keyword>
<evidence type="ECO:0000256" key="10">
    <source>
        <dbReference type="ARBA" id="ARBA00022989"/>
    </source>
</evidence>
<dbReference type="GO" id="GO:0005975">
    <property type="term" value="P:carbohydrate metabolic process"/>
    <property type="evidence" value="ECO:0007669"/>
    <property type="project" value="UniProtKB-ARBA"/>
</dbReference>
<feature type="compositionally biased region" description="Gly residues" evidence="16">
    <location>
        <begin position="1359"/>
        <end position="1378"/>
    </location>
</feature>
<accession>A0A5C8NID4</accession>
<dbReference type="GO" id="GO:0005886">
    <property type="term" value="C:plasma membrane"/>
    <property type="evidence" value="ECO:0007669"/>
    <property type="project" value="UniProtKB-SubCell"/>
</dbReference>
<dbReference type="InterPro" id="IPR055163">
    <property type="entry name" value="ALK/LTK-like_GRD"/>
</dbReference>
<evidence type="ECO:0000256" key="3">
    <source>
        <dbReference type="ARBA" id="ARBA00022475"/>
    </source>
</evidence>
<evidence type="ECO:0000256" key="4">
    <source>
        <dbReference type="ARBA" id="ARBA00022679"/>
    </source>
</evidence>
<keyword evidence="12" id="KW-0829">Tyrosine-protein kinase</keyword>
<keyword evidence="5 17" id="KW-0812">Transmembrane</keyword>
<dbReference type="Proteomes" id="UP000321571">
    <property type="component" value="Unassembled WGS sequence"/>
</dbReference>
<evidence type="ECO:0000256" key="1">
    <source>
        <dbReference type="ARBA" id="ARBA00004251"/>
    </source>
</evidence>
<dbReference type="GO" id="GO:0005524">
    <property type="term" value="F:ATP binding"/>
    <property type="evidence" value="ECO:0007669"/>
    <property type="project" value="UniProtKB-KW"/>
</dbReference>
<evidence type="ECO:0000256" key="5">
    <source>
        <dbReference type="ARBA" id="ARBA00022692"/>
    </source>
</evidence>
<feature type="region of interest" description="Disordered" evidence="16">
    <location>
        <begin position="1354"/>
        <end position="1393"/>
    </location>
</feature>
<feature type="region of interest" description="Disordered" evidence="16">
    <location>
        <begin position="127"/>
        <end position="146"/>
    </location>
</feature>
<dbReference type="InterPro" id="IPR013783">
    <property type="entry name" value="Ig-like_fold"/>
</dbReference>
<evidence type="ECO:0000259" key="18">
    <source>
        <dbReference type="Pfam" id="PF12810"/>
    </source>
</evidence>
<keyword evidence="15" id="KW-0325">Glycoprotein</keyword>
<dbReference type="Pfam" id="PF17957">
    <property type="entry name" value="Big_7"/>
    <property type="match status" value="1"/>
</dbReference>
<name>A0A5C8NID4_9ACTN</name>
<evidence type="ECO:0000256" key="15">
    <source>
        <dbReference type="ARBA" id="ARBA00023180"/>
    </source>
</evidence>
<keyword evidence="3" id="KW-1003">Cell membrane</keyword>
<keyword evidence="11 17" id="KW-0472">Membrane</keyword>
<dbReference type="Gene3D" id="2.60.40.10">
    <property type="entry name" value="Immunoglobulins"/>
    <property type="match status" value="2"/>
</dbReference>
<evidence type="ECO:0000256" key="11">
    <source>
        <dbReference type="ARBA" id="ARBA00023136"/>
    </source>
</evidence>
<protein>
    <recommendedName>
        <fullName evidence="2">receptor protein-tyrosine kinase</fullName>
        <ecNumber evidence="2">2.7.10.1</ecNumber>
    </recommendedName>
</protein>
<evidence type="ECO:0000256" key="6">
    <source>
        <dbReference type="ARBA" id="ARBA00022729"/>
    </source>
</evidence>
<evidence type="ECO:0000256" key="8">
    <source>
        <dbReference type="ARBA" id="ARBA00022777"/>
    </source>
</evidence>
<comment type="subcellular location">
    <subcellularLocation>
        <location evidence="1">Cell membrane</location>
        <topology evidence="1">Single-pass type I membrane protein</topology>
    </subcellularLocation>
</comment>
<organism evidence="19 20">
    <name type="scientific">Aeromicrobium terrae</name>
    <dbReference type="NCBI Taxonomy" id="2498846"/>
    <lineage>
        <taxon>Bacteria</taxon>
        <taxon>Bacillati</taxon>
        <taxon>Actinomycetota</taxon>
        <taxon>Actinomycetes</taxon>
        <taxon>Propionibacteriales</taxon>
        <taxon>Nocardioidaceae</taxon>
        <taxon>Aeromicrobium</taxon>
    </lineage>
</organism>
<feature type="compositionally biased region" description="Gly residues" evidence="16">
    <location>
        <begin position="131"/>
        <end position="146"/>
    </location>
</feature>
<keyword evidence="14" id="KW-0675">Receptor</keyword>
<feature type="transmembrane region" description="Helical" evidence="17">
    <location>
        <begin position="1395"/>
        <end position="1414"/>
    </location>
</feature>
<evidence type="ECO:0000256" key="7">
    <source>
        <dbReference type="ARBA" id="ARBA00022741"/>
    </source>
</evidence>
<evidence type="ECO:0000256" key="9">
    <source>
        <dbReference type="ARBA" id="ARBA00022840"/>
    </source>
</evidence>
<keyword evidence="6" id="KW-0732">Signal</keyword>
<reference evidence="19 20" key="1">
    <citation type="submission" date="2019-06" db="EMBL/GenBank/DDBJ databases">
        <title>Aeromicrobium sp. nov., isolated from a maize field.</title>
        <authorList>
            <person name="Lin S.-Y."/>
            <person name="Tsai C.-F."/>
            <person name="Young C.-C."/>
        </authorList>
    </citation>
    <scope>NUCLEOTIDE SEQUENCE [LARGE SCALE GENOMIC DNA]</scope>
    <source>
        <strain evidence="19 20">CC-CFT486</strain>
    </source>
</reference>
<keyword evidence="10 17" id="KW-1133">Transmembrane helix</keyword>
<keyword evidence="20" id="KW-1185">Reference proteome</keyword>
<evidence type="ECO:0000256" key="12">
    <source>
        <dbReference type="ARBA" id="ARBA00023137"/>
    </source>
</evidence>
<dbReference type="EMBL" id="VDUX01000004">
    <property type="protein sequence ID" value="TXL60876.1"/>
    <property type="molecule type" value="Genomic_DNA"/>
</dbReference>
<feature type="domain" description="ALK/LTK-like glycine-rich" evidence="18">
    <location>
        <begin position="82"/>
        <end position="259"/>
    </location>
</feature>
<keyword evidence="8" id="KW-0418">Kinase</keyword>